<dbReference type="Proteomes" id="UP001366060">
    <property type="component" value="Unassembled WGS sequence"/>
</dbReference>
<keyword evidence="2" id="KW-1185">Reference proteome</keyword>
<accession>A0ABU9H947</accession>
<sequence length="158" mass="18616">MDIDYNDATVNCIIRPQPSEVGRYFDEWVNINSDLWQKERIVQIRRYQSIECRDGMSMDTSSACWQSIDVFPLTGDLPDKKTGDTRQYLVGGVCFKTYREGKVVLEFCWIHPFWRNRGLLKKNWEIFEDKFGDFFVSNPRTKSMKGFLNSIKYTAPQT</sequence>
<reference evidence="1 2" key="1">
    <citation type="submission" date="2024-02" db="EMBL/GenBank/DDBJ databases">
        <title>Bacteria isolated from the canopy kelp, Nereocystis luetkeana.</title>
        <authorList>
            <person name="Pfister C.A."/>
            <person name="Younker I.T."/>
            <person name="Light S.H."/>
        </authorList>
    </citation>
    <scope>NUCLEOTIDE SEQUENCE [LARGE SCALE GENOMIC DNA]</scope>
    <source>
        <strain evidence="1 2">TI.2.07</strain>
    </source>
</reference>
<gene>
    <name evidence="1" type="ORF">V6255_04525</name>
</gene>
<proteinExistence type="predicted"/>
<organism evidence="1 2">
    <name type="scientific">Psychromonas arctica</name>
    <dbReference type="NCBI Taxonomy" id="168275"/>
    <lineage>
        <taxon>Bacteria</taxon>
        <taxon>Pseudomonadati</taxon>
        <taxon>Pseudomonadota</taxon>
        <taxon>Gammaproteobacteria</taxon>
        <taxon>Alteromonadales</taxon>
        <taxon>Psychromonadaceae</taxon>
        <taxon>Psychromonas</taxon>
    </lineage>
</organism>
<name>A0ABU9H947_9GAMM</name>
<evidence type="ECO:0000313" key="1">
    <source>
        <dbReference type="EMBL" id="MEL0658400.1"/>
    </source>
</evidence>
<protein>
    <submittedName>
        <fullName evidence="1">Uncharacterized protein</fullName>
    </submittedName>
</protein>
<comment type="caution">
    <text evidence="1">The sequence shown here is derived from an EMBL/GenBank/DDBJ whole genome shotgun (WGS) entry which is preliminary data.</text>
</comment>
<dbReference type="RefSeq" id="WP_341627061.1">
    <property type="nucleotide sequence ID" value="NZ_JBAKBA010000007.1"/>
</dbReference>
<dbReference type="EMBL" id="JBAKBA010000007">
    <property type="protein sequence ID" value="MEL0658400.1"/>
    <property type="molecule type" value="Genomic_DNA"/>
</dbReference>
<evidence type="ECO:0000313" key="2">
    <source>
        <dbReference type="Proteomes" id="UP001366060"/>
    </source>
</evidence>